<gene>
    <name evidence="1" type="ORF">g.56568</name>
</gene>
<sequence>LLSVSLTRHKGTLRKRQISVLTSPLDFYVKLDNSTEAITVTDSINQLDPDTDELELDMKVKIYRIDCDPRSLTTIAFSTLPTNITLRVLVQKDFRPDYAMMKEKSVYVNEQSREYPFVISNKNEDRTFIFIGVIPGPEVPINKTVNYTFEMSSI</sequence>
<name>A0A1B6HCF4_9HEMI</name>
<organism evidence="1">
    <name type="scientific">Homalodisca liturata</name>
    <dbReference type="NCBI Taxonomy" id="320908"/>
    <lineage>
        <taxon>Eukaryota</taxon>
        <taxon>Metazoa</taxon>
        <taxon>Ecdysozoa</taxon>
        <taxon>Arthropoda</taxon>
        <taxon>Hexapoda</taxon>
        <taxon>Insecta</taxon>
        <taxon>Pterygota</taxon>
        <taxon>Neoptera</taxon>
        <taxon>Paraneoptera</taxon>
        <taxon>Hemiptera</taxon>
        <taxon>Auchenorrhyncha</taxon>
        <taxon>Membracoidea</taxon>
        <taxon>Cicadellidae</taxon>
        <taxon>Cicadellinae</taxon>
        <taxon>Proconiini</taxon>
        <taxon>Homalodisca</taxon>
    </lineage>
</organism>
<dbReference type="AlphaFoldDB" id="A0A1B6HCF4"/>
<feature type="non-terminal residue" evidence="1">
    <location>
        <position position="154"/>
    </location>
</feature>
<feature type="non-terminal residue" evidence="1">
    <location>
        <position position="1"/>
    </location>
</feature>
<protein>
    <submittedName>
        <fullName evidence="1">Uncharacterized protein</fullName>
    </submittedName>
</protein>
<reference evidence="1" key="1">
    <citation type="submission" date="2015-11" db="EMBL/GenBank/DDBJ databases">
        <title>De novo transcriptome assembly of four potential Pierce s Disease insect vectors from Arizona vineyards.</title>
        <authorList>
            <person name="Tassone E.E."/>
        </authorList>
    </citation>
    <scope>NUCLEOTIDE SEQUENCE</scope>
</reference>
<proteinExistence type="predicted"/>
<evidence type="ECO:0000313" key="1">
    <source>
        <dbReference type="EMBL" id="JAS72321.1"/>
    </source>
</evidence>
<accession>A0A1B6HCF4</accession>
<dbReference type="EMBL" id="GECU01035385">
    <property type="protein sequence ID" value="JAS72321.1"/>
    <property type="molecule type" value="Transcribed_RNA"/>
</dbReference>